<keyword evidence="4" id="KW-1185">Reference proteome</keyword>
<reference evidence="3 4" key="1">
    <citation type="journal article" date="2015" name="Genome Biol. Evol.">
        <title>Phylogenomic analyses indicate that early fungi evolved digesting cell walls of algal ancestors of land plants.</title>
        <authorList>
            <person name="Chang Y."/>
            <person name="Wang S."/>
            <person name="Sekimoto S."/>
            <person name="Aerts A.L."/>
            <person name="Choi C."/>
            <person name="Clum A."/>
            <person name="LaButti K.M."/>
            <person name="Lindquist E.A."/>
            <person name="Yee Ngan C."/>
            <person name="Ohm R.A."/>
            <person name="Salamov A.A."/>
            <person name="Grigoriev I.V."/>
            <person name="Spatafora J.W."/>
            <person name="Berbee M.L."/>
        </authorList>
    </citation>
    <scope>NUCLEOTIDE SEQUENCE [LARGE SCALE GENOMIC DNA]</scope>
    <source>
        <strain evidence="3 4">JEL478</strain>
    </source>
</reference>
<feature type="compositionally biased region" description="Acidic residues" evidence="2">
    <location>
        <begin position="322"/>
        <end position="334"/>
    </location>
</feature>
<evidence type="ECO:0000256" key="2">
    <source>
        <dbReference type="SAM" id="MobiDB-lite"/>
    </source>
</evidence>
<feature type="coiled-coil region" evidence="1">
    <location>
        <begin position="674"/>
        <end position="722"/>
    </location>
</feature>
<feature type="region of interest" description="Disordered" evidence="2">
    <location>
        <begin position="463"/>
        <end position="483"/>
    </location>
</feature>
<feature type="region of interest" description="Disordered" evidence="2">
    <location>
        <begin position="32"/>
        <end position="210"/>
    </location>
</feature>
<gene>
    <name evidence="3" type="ORF">M427DRAFT_51886</name>
</gene>
<dbReference type="EMBL" id="KQ965734">
    <property type="protein sequence ID" value="KXS20932.1"/>
    <property type="molecule type" value="Genomic_DNA"/>
</dbReference>
<keyword evidence="1" id="KW-0175">Coiled coil</keyword>
<protein>
    <submittedName>
        <fullName evidence="3">Uncharacterized protein</fullName>
    </submittedName>
</protein>
<feature type="region of interest" description="Disordered" evidence="2">
    <location>
        <begin position="807"/>
        <end position="861"/>
    </location>
</feature>
<dbReference type="Proteomes" id="UP000070544">
    <property type="component" value="Unassembled WGS sequence"/>
</dbReference>
<dbReference type="AlphaFoldDB" id="A0A139AW17"/>
<evidence type="ECO:0000313" key="3">
    <source>
        <dbReference type="EMBL" id="KXS20932.1"/>
    </source>
</evidence>
<dbReference type="PROSITE" id="PS50096">
    <property type="entry name" value="IQ"/>
    <property type="match status" value="1"/>
</dbReference>
<feature type="coiled-coil region" evidence="1">
    <location>
        <begin position="587"/>
        <end position="614"/>
    </location>
</feature>
<evidence type="ECO:0000313" key="4">
    <source>
        <dbReference type="Proteomes" id="UP000070544"/>
    </source>
</evidence>
<feature type="compositionally biased region" description="Acidic residues" evidence="2">
    <location>
        <begin position="843"/>
        <end position="861"/>
    </location>
</feature>
<feature type="compositionally biased region" description="Low complexity" evidence="2">
    <location>
        <begin position="92"/>
        <end position="107"/>
    </location>
</feature>
<feature type="region of interest" description="Disordered" evidence="2">
    <location>
        <begin position="322"/>
        <end position="343"/>
    </location>
</feature>
<feature type="compositionally biased region" description="Low complexity" evidence="2">
    <location>
        <begin position="134"/>
        <end position="158"/>
    </location>
</feature>
<accession>A0A139AW17</accession>
<name>A0A139AW17_GONPJ</name>
<feature type="compositionally biased region" description="Pro residues" evidence="2">
    <location>
        <begin position="472"/>
        <end position="483"/>
    </location>
</feature>
<organism evidence="3 4">
    <name type="scientific">Gonapodya prolifera (strain JEL478)</name>
    <name type="common">Monoblepharis prolifera</name>
    <dbReference type="NCBI Taxonomy" id="1344416"/>
    <lineage>
        <taxon>Eukaryota</taxon>
        <taxon>Fungi</taxon>
        <taxon>Fungi incertae sedis</taxon>
        <taxon>Chytridiomycota</taxon>
        <taxon>Chytridiomycota incertae sedis</taxon>
        <taxon>Monoblepharidomycetes</taxon>
        <taxon>Monoblepharidales</taxon>
        <taxon>Gonapodyaceae</taxon>
        <taxon>Gonapodya</taxon>
    </lineage>
</organism>
<dbReference type="OrthoDB" id="10683122at2759"/>
<proteinExistence type="predicted"/>
<feature type="compositionally biased region" description="Low complexity" evidence="2">
    <location>
        <begin position="66"/>
        <end position="84"/>
    </location>
</feature>
<feature type="compositionally biased region" description="Polar residues" evidence="2">
    <location>
        <begin position="35"/>
        <end position="46"/>
    </location>
</feature>
<sequence>MPVVRGGFGFPAASAAAAAAVAAAAVAAAAFGPTSPLSPQGGTTWPLSPLSPAGPTSPSYEPGRYTPQSATPPSSSTPGSPATPRANRARISASSSVAGSGVAAGAVTKSPASSAGAQPRGGPQRSPSWPPAPVAAVAAKPKVPASPTKIRGKGASLGAPGGGLKSPPSRTPPPAIATQRGGQHGQGLSGPRSPPQGRRLQSGGGPTMGMDGDVVRWDPAAFVGVAMGGVGGVGSAIAWSSTALGEKGPESAHPADESLKISDLDPDRAESVIGAPEAAEEEIVDDVVESELVVEDPIEEDVESEVGMDIVPADAVLREVEEDVEEESPLDSAYDDTKDELPPSLAEPLAVESAANALPPLPPPHPADPHPFKLVLWEACNKVGLFGEVFDIDLEDPLVPPAIQIQAIARGYLVRRYVREYRQGHSFPAVDSSGTHQPSLVDDATNAAQQPHIPNFWDMLSRDNAHLSRDPSPTPLPHSPPHPAATLVRRELAAAMPRLEMRIDEAVANLERRVRGQAAERAAAKVWAEVEASVRKHGKEEDIVPTESLRKALDDARLEISERIERRVGEAIDEAGKEWERVQAQKDEAWQNEVAQLREQLENVKTRTEGVAEEVARQLEAKDEVWRKERVQVRAVLEGTVAAVEAEWRREVAEKESAWADEREALRQALGSAVAAWQRESEDWRAELERERRDREKLQSVVEELMAELKALQAAQRALSATYLPSPLDTANSNLISLSLSSSLSQPDTQSAPTKSRNLPDLLTHELISLMDDTDTQEIKGVDTTNSTFIPTVPMTEADEEVLRSVEEELQSSGVLTPEDVSLKAPLPALPSPPGHGSTVGSMEDETEEFSEVEDYEDDFA</sequence>
<evidence type="ECO:0000256" key="1">
    <source>
        <dbReference type="SAM" id="Coils"/>
    </source>
</evidence>